<keyword evidence="1" id="KW-0812">Transmembrane</keyword>
<evidence type="ECO:0000313" key="2">
    <source>
        <dbReference type="EMBL" id="MEQ2204459.1"/>
    </source>
</evidence>
<protein>
    <submittedName>
        <fullName evidence="2">Uncharacterized protein</fullName>
    </submittedName>
</protein>
<sequence length="164" mass="18714">MMFAEAAADLPPLNCSITRLPNGSFRYQLSQPTSLPDCDTYWEDHNHTVIAQNSSFNKTLVENLTDEHIDLKICQHHLRHETDCFKFKRIVDCTAEYFLIIFPSFPVNCSLFDLQSSSAEFSCAEPPSPLLAHLRSHLPAIVSVIIWLILILVLGLLWKCRQKV</sequence>
<keyword evidence="1" id="KW-0472">Membrane</keyword>
<keyword evidence="3" id="KW-1185">Reference proteome</keyword>
<evidence type="ECO:0000256" key="1">
    <source>
        <dbReference type="SAM" id="Phobius"/>
    </source>
</evidence>
<comment type="caution">
    <text evidence="2">The sequence shown here is derived from an EMBL/GenBank/DDBJ whole genome shotgun (WGS) entry which is preliminary data.</text>
</comment>
<evidence type="ECO:0000313" key="3">
    <source>
        <dbReference type="Proteomes" id="UP001434883"/>
    </source>
</evidence>
<keyword evidence="1" id="KW-1133">Transmembrane helix</keyword>
<gene>
    <name evidence="2" type="ORF">XENOCAPTIV_013507</name>
</gene>
<reference evidence="2 3" key="1">
    <citation type="submission" date="2021-06" db="EMBL/GenBank/DDBJ databases">
        <authorList>
            <person name="Palmer J.M."/>
        </authorList>
    </citation>
    <scope>NUCLEOTIDE SEQUENCE [LARGE SCALE GENOMIC DNA]</scope>
    <source>
        <strain evidence="2 3">XC_2019</strain>
        <tissue evidence="2">Muscle</tissue>
    </source>
</reference>
<feature type="transmembrane region" description="Helical" evidence="1">
    <location>
        <begin position="138"/>
        <end position="158"/>
    </location>
</feature>
<dbReference type="EMBL" id="JAHRIN010036422">
    <property type="protein sequence ID" value="MEQ2204459.1"/>
    <property type="molecule type" value="Genomic_DNA"/>
</dbReference>
<name>A0ABV0R8J8_9TELE</name>
<accession>A0ABV0R8J8</accession>
<dbReference type="Proteomes" id="UP001434883">
    <property type="component" value="Unassembled WGS sequence"/>
</dbReference>
<organism evidence="2 3">
    <name type="scientific">Xenoophorus captivus</name>
    <dbReference type="NCBI Taxonomy" id="1517983"/>
    <lineage>
        <taxon>Eukaryota</taxon>
        <taxon>Metazoa</taxon>
        <taxon>Chordata</taxon>
        <taxon>Craniata</taxon>
        <taxon>Vertebrata</taxon>
        <taxon>Euteleostomi</taxon>
        <taxon>Actinopterygii</taxon>
        <taxon>Neopterygii</taxon>
        <taxon>Teleostei</taxon>
        <taxon>Neoteleostei</taxon>
        <taxon>Acanthomorphata</taxon>
        <taxon>Ovalentaria</taxon>
        <taxon>Atherinomorphae</taxon>
        <taxon>Cyprinodontiformes</taxon>
        <taxon>Goodeidae</taxon>
        <taxon>Xenoophorus</taxon>
    </lineage>
</organism>
<proteinExistence type="predicted"/>